<dbReference type="GO" id="GO:0015293">
    <property type="term" value="F:symporter activity"/>
    <property type="evidence" value="ECO:0007669"/>
    <property type="project" value="UniProtKB-KW"/>
</dbReference>
<feature type="transmembrane region" description="Helical" evidence="7">
    <location>
        <begin position="267"/>
        <end position="288"/>
    </location>
</feature>
<keyword evidence="6 7" id="KW-0472">Membrane</keyword>
<keyword evidence="3 7" id="KW-0812">Transmembrane</keyword>
<dbReference type="InterPro" id="IPR036259">
    <property type="entry name" value="MFS_trans_sf"/>
</dbReference>
<feature type="transmembrane region" description="Helical" evidence="7">
    <location>
        <begin position="178"/>
        <end position="199"/>
    </location>
</feature>
<reference evidence="11" key="1">
    <citation type="submission" date="2025-04" db="UniProtKB">
        <authorList>
            <consortium name="RefSeq"/>
        </authorList>
    </citation>
    <scope>IDENTIFICATION</scope>
    <source>
        <tissue evidence="11">Whole insect</tissue>
    </source>
</reference>
<dbReference type="RefSeq" id="XP_028154312.1">
    <property type="nucleotide sequence ID" value="XM_028298511.1"/>
</dbReference>
<dbReference type="KEGG" id="dvv:114347815"/>
<comment type="subcellular location">
    <subcellularLocation>
        <location evidence="1">Membrane</location>
        <topology evidence="1">Multi-pass membrane protein</topology>
    </subcellularLocation>
</comment>
<dbReference type="OrthoDB" id="2985014at2759"/>
<evidence type="ECO:0000313" key="10">
    <source>
        <dbReference type="Proteomes" id="UP001652700"/>
    </source>
</evidence>
<evidence type="ECO:0000313" key="11">
    <source>
        <dbReference type="RefSeq" id="XP_028154312.1"/>
    </source>
</evidence>
<feature type="transmembrane region" description="Helical" evidence="7">
    <location>
        <begin position="345"/>
        <end position="370"/>
    </location>
</feature>
<keyword evidence="4" id="KW-0769">Symport</keyword>
<proteinExistence type="predicted"/>
<evidence type="ECO:0000259" key="8">
    <source>
        <dbReference type="PROSITE" id="PS50850"/>
    </source>
</evidence>
<reference evidence="9" key="2">
    <citation type="submission" date="2025-05" db="UniProtKB">
        <authorList>
            <consortium name="EnsemblMetazoa"/>
        </authorList>
    </citation>
    <scope>IDENTIFICATION</scope>
</reference>
<feature type="transmembrane region" description="Helical" evidence="7">
    <location>
        <begin position="83"/>
        <end position="102"/>
    </location>
</feature>
<dbReference type="InterPro" id="IPR011701">
    <property type="entry name" value="MFS"/>
</dbReference>
<feature type="transmembrane region" description="Helical" evidence="7">
    <location>
        <begin position="205"/>
        <end position="223"/>
    </location>
</feature>
<evidence type="ECO:0000256" key="7">
    <source>
        <dbReference type="SAM" id="Phobius"/>
    </source>
</evidence>
<dbReference type="GO" id="GO:0016020">
    <property type="term" value="C:membrane"/>
    <property type="evidence" value="ECO:0007669"/>
    <property type="project" value="UniProtKB-SubCell"/>
</dbReference>
<evidence type="ECO:0000256" key="3">
    <source>
        <dbReference type="ARBA" id="ARBA00022692"/>
    </source>
</evidence>
<evidence type="ECO:0000256" key="5">
    <source>
        <dbReference type="ARBA" id="ARBA00022989"/>
    </source>
</evidence>
<evidence type="ECO:0000256" key="6">
    <source>
        <dbReference type="ARBA" id="ARBA00023136"/>
    </source>
</evidence>
<evidence type="ECO:0000313" key="9">
    <source>
        <dbReference type="EnsemblMetazoa" id="XP_028154312.1"/>
    </source>
</evidence>
<dbReference type="PANTHER" id="PTHR11662">
    <property type="entry name" value="SOLUTE CARRIER FAMILY 17"/>
    <property type="match status" value="1"/>
</dbReference>
<evidence type="ECO:0000256" key="4">
    <source>
        <dbReference type="ARBA" id="ARBA00022847"/>
    </source>
</evidence>
<feature type="domain" description="Major facilitator superfamily (MFS) profile" evidence="8">
    <location>
        <begin position="21"/>
        <end position="459"/>
    </location>
</feature>
<feature type="transmembrane region" description="Helical" evidence="7">
    <location>
        <begin position="12"/>
        <end position="33"/>
    </location>
</feature>
<feature type="transmembrane region" description="Helical" evidence="7">
    <location>
        <begin position="114"/>
        <end position="133"/>
    </location>
</feature>
<feature type="transmembrane region" description="Helical" evidence="7">
    <location>
        <begin position="401"/>
        <end position="421"/>
    </location>
</feature>
<dbReference type="Gene3D" id="1.20.1250.20">
    <property type="entry name" value="MFS general substrate transporter like domains"/>
    <property type="match status" value="2"/>
</dbReference>
<feature type="transmembrane region" description="Helical" evidence="7">
    <location>
        <begin position="139"/>
        <end position="166"/>
    </location>
</feature>
<dbReference type="SUPFAM" id="SSF103473">
    <property type="entry name" value="MFS general substrate transporter"/>
    <property type="match status" value="1"/>
</dbReference>
<dbReference type="EnsemblMetazoa" id="XM_028298511.2">
    <property type="protein sequence ID" value="XP_028154312.1"/>
    <property type="gene ID" value="LOC114347815"/>
</dbReference>
<dbReference type="InterPro" id="IPR020846">
    <property type="entry name" value="MFS_dom"/>
</dbReference>
<dbReference type="PANTHER" id="PTHR11662:SF336">
    <property type="entry name" value="LP19554P"/>
    <property type="match status" value="1"/>
</dbReference>
<keyword evidence="10" id="KW-1185">Reference proteome</keyword>
<dbReference type="InParanoid" id="A0A6P7H6Y4"/>
<dbReference type="AlphaFoldDB" id="A0A6P7H6Y4"/>
<name>A0A6P7H6Y4_DIAVI</name>
<dbReference type="PROSITE" id="PS50850">
    <property type="entry name" value="MFS"/>
    <property type="match status" value="1"/>
</dbReference>
<dbReference type="FunFam" id="1.20.1250.20:FF:000003">
    <property type="entry name" value="Solute carrier family 17 member 3"/>
    <property type="match status" value="1"/>
</dbReference>
<evidence type="ECO:0000256" key="2">
    <source>
        <dbReference type="ARBA" id="ARBA00022448"/>
    </source>
</evidence>
<dbReference type="Proteomes" id="UP001652700">
    <property type="component" value="Unplaced"/>
</dbReference>
<feature type="transmembrane region" description="Helical" evidence="7">
    <location>
        <begin position="308"/>
        <end position="325"/>
    </location>
</feature>
<dbReference type="GO" id="GO:0006820">
    <property type="term" value="P:monoatomic anion transport"/>
    <property type="evidence" value="ECO:0007669"/>
    <property type="project" value="TreeGrafter"/>
</dbReference>
<dbReference type="GeneID" id="114347815"/>
<dbReference type="FunFam" id="1.20.1250.20:FF:000423">
    <property type="entry name" value="Putative inorganic phosphate cotransporter-like Protein"/>
    <property type="match status" value="1"/>
</dbReference>
<gene>
    <name evidence="11" type="primary">LOC114347815</name>
</gene>
<protein>
    <submittedName>
        <fullName evidence="11">Sialin-like isoform X1</fullName>
    </submittedName>
</protein>
<keyword evidence="2" id="KW-0813">Transport</keyword>
<feature type="transmembrane region" description="Helical" evidence="7">
    <location>
        <begin position="433"/>
        <end position="454"/>
    </location>
</feature>
<keyword evidence="5 7" id="KW-1133">Transmembrane helix</keyword>
<accession>A0A6P7H6Y4</accession>
<sequence>MVNVQLPLKSKIPIRFWIACMVFLTTFTCYTTRVNLSVSIVSMTKGKTKGIPYCKLKEGTGNGGNESHELPDYGTRYDWNERIQGSLLGAYFYGYILTNLLAGLTAEYFGPLKVILLVHAVAAVMNTVSVFAAGWHWGVLFFCRLVLGMGGALVYPSLQILIAFWAPPQEKGKFVSALMGNVLGTCVTWPVVGLVTTYLGWHWGFYVVSLVNVLFCIVFFLVVTDTPETHRWISPEEVAYIKESQQGTVVKKKVVAPYKDIFKNFPYWMLMICHFGNEWGLYLQLTLIPKFISDVIGFDLSQAGGLSALPPLMRMTFGLVLGYIADELLRREIFSKRVVRKSYTVVSHVIPGILLLIISFIGCSWIPIIILLTLSLGFNGACVQNTLINPQDLAPNFSGTIYAINSFFAGMTGFIVPTLNGEFTKNESGITQWSYTFIIGGAVYCASGVIWIVFGSVEEQAFNRKGQPTATTTTENTT</sequence>
<organism evidence="11">
    <name type="scientific">Diabrotica virgifera virgifera</name>
    <name type="common">western corn rootworm</name>
    <dbReference type="NCBI Taxonomy" id="50390"/>
    <lineage>
        <taxon>Eukaryota</taxon>
        <taxon>Metazoa</taxon>
        <taxon>Ecdysozoa</taxon>
        <taxon>Arthropoda</taxon>
        <taxon>Hexapoda</taxon>
        <taxon>Insecta</taxon>
        <taxon>Pterygota</taxon>
        <taxon>Neoptera</taxon>
        <taxon>Endopterygota</taxon>
        <taxon>Coleoptera</taxon>
        <taxon>Polyphaga</taxon>
        <taxon>Cucujiformia</taxon>
        <taxon>Chrysomeloidea</taxon>
        <taxon>Chrysomelidae</taxon>
        <taxon>Galerucinae</taxon>
        <taxon>Diabroticina</taxon>
        <taxon>Diabroticites</taxon>
        <taxon>Diabrotica</taxon>
    </lineage>
</organism>
<dbReference type="InterPro" id="IPR050382">
    <property type="entry name" value="MFS_Na/Anion_cotransporter"/>
</dbReference>
<evidence type="ECO:0000256" key="1">
    <source>
        <dbReference type="ARBA" id="ARBA00004141"/>
    </source>
</evidence>
<dbReference type="Pfam" id="PF07690">
    <property type="entry name" value="MFS_1"/>
    <property type="match status" value="1"/>
</dbReference>